<evidence type="ECO:0000313" key="3">
    <source>
        <dbReference type="Proteomes" id="UP001204814"/>
    </source>
</evidence>
<feature type="domain" description="Predicted DNA-binding protein ribbon-helix-helix" evidence="1">
    <location>
        <begin position="26"/>
        <end position="60"/>
    </location>
</feature>
<organism evidence="2 3">
    <name type="scientific">Faecalibacillus intestinalis</name>
    <dbReference type="NCBI Taxonomy" id="1982626"/>
    <lineage>
        <taxon>Bacteria</taxon>
        <taxon>Bacillati</taxon>
        <taxon>Bacillota</taxon>
        <taxon>Erysipelotrichia</taxon>
        <taxon>Erysipelotrichales</taxon>
        <taxon>Coprobacillaceae</taxon>
        <taxon>Faecalibacillus</taxon>
    </lineage>
</organism>
<dbReference type="Proteomes" id="UP001204814">
    <property type="component" value="Unassembled WGS sequence"/>
</dbReference>
<dbReference type="Pfam" id="PF12651">
    <property type="entry name" value="RHH_3"/>
    <property type="match status" value="1"/>
</dbReference>
<proteinExistence type="predicted"/>
<dbReference type="RefSeq" id="WP_117346962.1">
    <property type="nucleotide sequence ID" value="NZ_AP031432.1"/>
</dbReference>
<accession>A0AAP2XNI8</accession>
<dbReference type="InterPro" id="IPR038733">
    <property type="entry name" value="Predicted_DNA_bind_prot_RHH"/>
</dbReference>
<reference evidence="2" key="1">
    <citation type="submission" date="2022-06" db="EMBL/GenBank/DDBJ databases">
        <title>Isolation of gut microbiota from human fecal samples.</title>
        <authorList>
            <person name="Pamer E.G."/>
            <person name="Barat B."/>
            <person name="Waligurski E."/>
            <person name="Medina S."/>
            <person name="Paddock L."/>
            <person name="Mostad J."/>
        </authorList>
    </citation>
    <scope>NUCLEOTIDE SEQUENCE</scope>
    <source>
        <strain evidence="2">DFI.6.24</strain>
    </source>
</reference>
<comment type="caution">
    <text evidence="2">The sequence shown here is derived from an EMBL/GenBank/DDBJ whole genome shotgun (WGS) entry which is preliminary data.</text>
</comment>
<dbReference type="EMBL" id="JANGBO010000001">
    <property type="protein sequence ID" value="MCQ5060601.1"/>
    <property type="molecule type" value="Genomic_DNA"/>
</dbReference>
<evidence type="ECO:0000313" key="2">
    <source>
        <dbReference type="EMBL" id="MCQ5060601.1"/>
    </source>
</evidence>
<gene>
    <name evidence="2" type="ORF">NE542_01915</name>
</gene>
<name>A0AAP2XNI8_9FIRM</name>
<protein>
    <submittedName>
        <fullName evidence="2">Ribbon-helix-helix domain-containing protein</fullName>
    </submittedName>
</protein>
<sequence length="64" mass="7736">MEKEKFNQAKYMREWQKENMKQVKASYKTEFVDEFKEACKKLGIKQSDVIRKAMQDMIEKANNI</sequence>
<dbReference type="AlphaFoldDB" id="A0AAP2XNI8"/>
<evidence type="ECO:0000259" key="1">
    <source>
        <dbReference type="Pfam" id="PF12651"/>
    </source>
</evidence>